<accession>A0A167KRT1</accession>
<proteinExistence type="predicted"/>
<organism evidence="1 2">
    <name type="scientific">Metarhizium rileyi (strain RCEF 4871)</name>
    <name type="common">Nomuraea rileyi</name>
    <dbReference type="NCBI Taxonomy" id="1649241"/>
    <lineage>
        <taxon>Eukaryota</taxon>
        <taxon>Fungi</taxon>
        <taxon>Dikarya</taxon>
        <taxon>Ascomycota</taxon>
        <taxon>Pezizomycotina</taxon>
        <taxon>Sordariomycetes</taxon>
        <taxon>Hypocreomycetidae</taxon>
        <taxon>Hypocreales</taxon>
        <taxon>Clavicipitaceae</taxon>
        <taxon>Metarhizium</taxon>
    </lineage>
</organism>
<protein>
    <submittedName>
        <fullName evidence="1">Uncharacterized protein</fullName>
    </submittedName>
</protein>
<gene>
    <name evidence="1" type="ORF">NOR_00694</name>
</gene>
<evidence type="ECO:0000313" key="2">
    <source>
        <dbReference type="Proteomes" id="UP000243498"/>
    </source>
</evidence>
<dbReference type="AlphaFoldDB" id="A0A167KRT1"/>
<name>A0A167KRT1_METRR</name>
<sequence>MPTFALQSVSSMQLAAWQVQRAKQVGVGPGLMVHTFPQDQKIDPVTAVIMANETGVTFGSMPSGPLGQFGLKTNQLVRVVGAAWTSKWSWRRRVAPDCGGAT</sequence>
<comment type="caution">
    <text evidence="1">The sequence shown here is derived from an EMBL/GenBank/DDBJ whole genome shotgun (WGS) entry which is preliminary data.</text>
</comment>
<keyword evidence="2" id="KW-1185">Reference proteome</keyword>
<reference evidence="1 2" key="1">
    <citation type="journal article" date="2016" name="Genome Biol. Evol.">
        <title>Divergent and convergent evolution of fungal pathogenicity.</title>
        <authorList>
            <person name="Shang Y."/>
            <person name="Xiao G."/>
            <person name="Zheng P."/>
            <person name="Cen K."/>
            <person name="Zhan S."/>
            <person name="Wang C."/>
        </authorList>
    </citation>
    <scope>NUCLEOTIDE SEQUENCE [LARGE SCALE GENOMIC DNA]</scope>
    <source>
        <strain evidence="1 2">RCEF 4871</strain>
    </source>
</reference>
<dbReference type="Proteomes" id="UP000243498">
    <property type="component" value="Unassembled WGS sequence"/>
</dbReference>
<dbReference type="EMBL" id="AZHC01000001">
    <property type="protein sequence ID" value="OAA52101.1"/>
    <property type="molecule type" value="Genomic_DNA"/>
</dbReference>
<evidence type="ECO:0000313" key="1">
    <source>
        <dbReference type="EMBL" id="OAA52101.1"/>
    </source>
</evidence>